<dbReference type="PIRSF" id="PIRSF000197">
    <property type="entry name" value="Bifunct_PutA"/>
    <property type="match status" value="1"/>
</dbReference>
<dbReference type="EMBL" id="LKHV01000007">
    <property type="protein sequence ID" value="KRG18429.1"/>
    <property type="molecule type" value="Genomic_DNA"/>
</dbReference>
<dbReference type="SUPFAM" id="SSF81935">
    <property type="entry name" value="N-terminal domain of bifunctional PutA protein"/>
    <property type="match status" value="1"/>
</dbReference>
<dbReference type="Gene3D" id="1.20.5.460">
    <property type="entry name" value="Single helix bin"/>
    <property type="match status" value="1"/>
</dbReference>
<evidence type="ECO:0000313" key="12">
    <source>
        <dbReference type="EMBL" id="MCS5708190.1"/>
    </source>
</evidence>
<dbReference type="RefSeq" id="WP_057624724.1">
    <property type="nucleotide sequence ID" value="NZ_LKHV02000001.1"/>
</dbReference>
<organism evidence="11">
    <name type="scientific">Candidatus Berkiella cookevillensis</name>
    <dbReference type="NCBI Taxonomy" id="437022"/>
    <lineage>
        <taxon>Bacteria</taxon>
        <taxon>Pseudomonadati</taxon>
        <taxon>Pseudomonadota</taxon>
        <taxon>Gammaproteobacteria</taxon>
        <taxon>Candidatus Berkiellales</taxon>
        <taxon>Candidatus Berkiellaceae</taxon>
        <taxon>Candidatus Berkiella</taxon>
    </lineage>
</organism>
<dbReference type="InterPro" id="IPR015590">
    <property type="entry name" value="Aldehyde_DH_dom"/>
</dbReference>
<dbReference type="Proteomes" id="UP000051494">
    <property type="component" value="Unassembled WGS sequence"/>
</dbReference>
<dbReference type="InterPro" id="IPR024082">
    <property type="entry name" value="PRODH_PutA_dom_II"/>
</dbReference>
<comment type="pathway">
    <text evidence="1">Amino-acid degradation; L-proline degradation into L-glutamate; L-glutamate from L-proline: step 2/2.</text>
</comment>
<gene>
    <name evidence="11" type="primary">putA_1</name>
    <name evidence="12" type="synonym">putA</name>
    <name evidence="12" type="ORF">CC99x_004660</name>
    <name evidence="11" type="ORF">CC99x_01641</name>
</gene>
<evidence type="ECO:0000256" key="5">
    <source>
        <dbReference type="ARBA" id="ARBA00048142"/>
    </source>
</evidence>
<dbReference type="InterPro" id="IPR024089">
    <property type="entry name" value="PRODH_PutA_dom_I/II"/>
</dbReference>
<dbReference type="Pfam" id="PF18327">
    <property type="entry name" value="PRODH"/>
    <property type="match status" value="1"/>
</dbReference>
<dbReference type="GO" id="GO:0009898">
    <property type="term" value="C:cytoplasmic side of plasma membrane"/>
    <property type="evidence" value="ECO:0007669"/>
    <property type="project" value="TreeGrafter"/>
</dbReference>
<evidence type="ECO:0000313" key="11">
    <source>
        <dbReference type="EMBL" id="KRG18429.1"/>
    </source>
</evidence>
<evidence type="ECO:0000259" key="8">
    <source>
        <dbReference type="Pfam" id="PF01619"/>
    </source>
</evidence>
<feature type="domain" description="Proline dehydrogenase" evidence="8">
    <location>
        <begin position="195"/>
        <end position="488"/>
    </location>
</feature>
<keyword evidence="4" id="KW-0520">NAD</keyword>
<dbReference type="PANTHER" id="PTHR42862">
    <property type="entry name" value="DELTA-1-PYRROLINE-5-CARBOXYLATE DEHYDROGENASE 1, ISOFORM A-RELATED"/>
    <property type="match status" value="1"/>
</dbReference>
<dbReference type="Gene3D" id="3.40.309.10">
    <property type="entry name" value="Aldehyde Dehydrogenase, Chain A, domain 2"/>
    <property type="match status" value="1"/>
</dbReference>
<dbReference type="PANTHER" id="PTHR42862:SF1">
    <property type="entry name" value="DELTA-1-PYRROLINE-5-CARBOXYLATE DEHYDROGENASE 2, ISOFORM A-RELATED"/>
    <property type="match status" value="1"/>
</dbReference>
<dbReference type="Pfam" id="PF00171">
    <property type="entry name" value="Aldedh"/>
    <property type="match status" value="1"/>
</dbReference>
<dbReference type="STRING" id="437022.CC99x_01641"/>
<dbReference type="PROSITE" id="PS00070">
    <property type="entry name" value="ALDEHYDE_DEHYDR_CYS"/>
    <property type="match status" value="1"/>
</dbReference>
<dbReference type="InterPro" id="IPR016163">
    <property type="entry name" value="Ald_DH_C"/>
</dbReference>
<dbReference type="InterPro" id="IPR041349">
    <property type="entry name" value="PRODH"/>
</dbReference>
<dbReference type="GO" id="GO:0004657">
    <property type="term" value="F:proline dehydrogenase activity"/>
    <property type="evidence" value="ECO:0007669"/>
    <property type="project" value="InterPro"/>
</dbReference>
<dbReference type="InterPro" id="IPR025703">
    <property type="entry name" value="Bifunct_PutA"/>
</dbReference>
<dbReference type="SUPFAM" id="SSF51730">
    <property type="entry name" value="FAD-linked oxidoreductase"/>
    <property type="match status" value="1"/>
</dbReference>
<dbReference type="GO" id="GO:0003700">
    <property type="term" value="F:DNA-binding transcription factor activity"/>
    <property type="evidence" value="ECO:0007669"/>
    <property type="project" value="InterPro"/>
</dbReference>
<reference evidence="11" key="1">
    <citation type="submission" date="2015-09" db="EMBL/GenBank/DDBJ databases">
        <title>Draft Genome Sequences of Two Novel Amoeba-resistant Intranuclear Bacteria, Candidatus Berkiella cookevillensis and Candidatus Berkiella aquae.</title>
        <authorList>
            <person name="Mehari Y.T."/>
            <person name="Arivett B.A."/>
            <person name="Farone A.L."/>
            <person name="Gunderson J.H."/>
            <person name="Farone M.B."/>
        </authorList>
    </citation>
    <scope>NUCLEOTIDE SEQUENCE [LARGE SCALE GENOMIC DNA]</scope>
    <source>
        <strain evidence="11">CC99</strain>
    </source>
</reference>
<dbReference type="InterPro" id="IPR016161">
    <property type="entry name" value="Ald_DH/histidinol_DH"/>
</dbReference>
<feature type="active site" evidence="6">
    <location>
        <position position="838"/>
    </location>
</feature>
<evidence type="ECO:0000256" key="2">
    <source>
        <dbReference type="ARBA" id="ARBA00012884"/>
    </source>
</evidence>
<dbReference type="AlphaFoldDB" id="A0A0Q9YCX4"/>
<dbReference type="OrthoDB" id="9812625at2"/>
<dbReference type="EC" id="1.2.1.88" evidence="2"/>
<feature type="domain" description="Proline dehydrogenase PutA" evidence="9">
    <location>
        <begin position="68"/>
        <end position="186"/>
    </location>
</feature>
<dbReference type="InterPro" id="IPR016162">
    <property type="entry name" value="Ald_DH_N"/>
</dbReference>
<dbReference type="GO" id="GO:0010133">
    <property type="term" value="P:L-proline catabolic process to L-glutamate"/>
    <property type="evidence" value="ECO:0007669"/>
    <property type="project" value="InterPro"/>
</dbReference>
<feature type="active site" evidence="6">
    <location>
        <position position="804"/>
    </location>
</feature>
<dbReference type="InterPro" id="IPR029041">
    <property type="entry name" value="FAD-linked_oxidoreductase-like"/>
</dbReference>
<reference evidence="12" key="3">
    <citation type="submission" date="2021-06" db="EMBL/GenBank/DDBJ databases">
        <title>Genomic Description and Analysis of Intracellular Bacteria, Candidatus Berkiella cookevillensis and Candidatus Berkiella aquae.</title>
        <authorList>
            <person name="Kidane D.T."/>
            <person name="Mehari Y.T."/>
            <person name="Rice F.C."/>
            <person name="Arivett B.A."/>
            <person name="Farone A.L."/>
            <person name="Berk S.G."/>
            <person name="Farone M.B."/>
        </authorList>
    </citation>
    <scope>NUCLEOTIDE SEQUENCE</scope>
    <source>
        <strain evidence="12">CC99</strain>
    </source>
</reference>
<keyword evidence="3 12" id="KW-0560">Oxidoreductase</keyword>
<dbReference type="Pfam" id="PF14850">
    <property type="entry name" value="Pro_dh-DNA_bdg"/>
    <property type="match status" value="1"/>
</dbReference>
<keyword evidence="13" id="KW-1185">Reference proteome</keyword>
<evidence type="ECO:0000259" key="10">
    <source>
        <dbReference type="Pfam" id="PF18327"/>
    </source>
</evidence>
<dbReference type="SUPFAM" id="SSF53720">
    <property type="entry name" value="ALDH-like"/>
    <property type="match status" value="1"/>
</dbReference>
<evidence type="ECO:0000256" key="1">
    <source>
        <dbReference type="ARBA" id="ARBA00004786"/>
    </source>
</evidence>
<name>A0A0Q9YCX4_9GAMM</name>
<evidence type="ECO:0000256" key="4">
    <source>
        <dbReference type="ARBA" id="ARBA00023027"/>
    </source>
</evidence>
<reference evidence="12" key="2">
    <citation type="journal article" date="2016" name="Genome Announc.">
        <title>Draft Genome Sequences of Two Novel Amoeba-Resistant Intranuclear Bacteria, 'Candidatus Berkiella cookevillensis' and 'Candidatus Berkiella aquae'.</title>
        <authorList>
            <person name="Mehari Y.T."/>
            <person name="Arivett B.A."/>
            <person name="Farone A.L."/>
            <person name="Gunderson J.H."/>
            <person name="Farone M.B."/>
        </authorList>
    </citation>
    <scope>NUCLEOTIDE SEQUENCE</scope>
    <source>
        <strain evidence="12">CC99</strain>
    </source>
</reference>
<accession>A0A0Q9YCX4</accession>
<feature type="domain" description="Proline utilization A proline dehydrogenase N-terminal" evidence="10">
    <location>
        <begin position="18"/>
        <end position="59"/>
    </location>
</feature>
<dbReference type="Pfam" id="PF01619">
    <property type="entry name" value="Pro_dh"/>
    <property type="match status" value="1"/>
</dbReference>
<dbReference type="InterPro" id="IPR002872">
    <property type="entry name" value="Proline_DH_dom"/>
</dbReference>
<evidence type="ECO:0000259" key="9">
    <source>
        <dbReference type="Pfam" id="PF14850"/>
    </source>
</evidence>
<dbReference type="NCBIfam" id="NF008869">
    <property type="entry name" value="PRK11904.1"/>
    <property type="match status" value="1"/>
</dbReference>
<dbReference type="InterPro" id="IPR016160">
    <property type="entry name" value="Ald_DH_CS_CYS"/>
</dbReference>
<evidence type="ECO:0000313" key="13">
    <source>
        <dbReference type="Proteomes" id="UP000051494"/>
    </source>
</evidence>
<sequence length="868" mass="96445">MSNSEFEIIANLEQTKRLDQLYRQDEEQLVNELLEKAAINNMDMRSIQEEAIQLVTELRKQRTTKGGLDAFMFQYDLSSEEGIALMCLAEALLRIPDKENIDKLIRDKLVSANWGAHLGKSHSLFVNAATWALMLTGKMIAQPHHESFTDHGKGLTSALKKLATKGGEPIVRQAISQAMKILGKQFVMGRSIQEALKRARDKEAMGYRYSYDMLGEAAFTADDAKRYLDAYVCAIEAIGEESAGKGPFVGPGISIKLSALHPRYELSKTKRVETELLASMNKLILLAKEKNIGLTIDAEESYRLMPSLRLLEKILASGIAKGWDGLGLAVQAYQKRALAVIDHLKFLSDKYDQKLCVRLVKGAYWDTEIKLTQVQGLEDYPVFTRKVTTDVNYIACVKKLCEYKDSFFLQFATHNALTVSIVKHLCKQHHVEHYEYQCLHGMGDPLYDQIVSQKPCRVYAPVGSHEDLLAYLVRRLLENGANSSFVNRIANDELPLESIIQSPMEKLKSYSSKRHPNIPLPKNLFGEQRLNSKGLDLAQPKAFYPVLKEIELLANKMHFAQPTFLESKNPSAVKCYSPIDARHCLGEIVQATPESIGLAVDKADEAYQKWRFSDAATRSHLLNQTADLLENNRTELLALLMYEGGKILDDAVSELREAVDFCRYYAQEALKHHQATTLRGPTGELNQLSLHGRGIIACISPWNFPLAIFIGQVTAALASGNCVIAKPAAQTTLIAQRAIDFLHQAGFAKAVVQLLPTSGHLVSEHLLKDIRVRGVLFTGSTETARNINQLLANRPGPIVPFVAETGGQNAMIVDSSALAEQVVSDVITSAFKSAGQRCSALRVLFVQEDIADKIITMLKGAVLPHSKT</sequence>
<protein>
    <recommendedName>
        <fullName evidence="2">L-glutamate gamma-semialdehyde dehydrogenase</fullName>
        <ecNumber evidence="2">1.2.1.88</ecNumber>
    </recommendedName>
</protein>
<feature type="domain" description="Aldehyde dehydrogenase" evidence="7">
    <location>
        <begin position="566"/>
        <end position="861"/>
    </location>
</feature>
<dbReference type="GO" id="GO:0003842">
    <property type="term" value="F:L-glutamate gamma-semialdehyde dehydrogenase activity"/>
    <property type="evidence" value="ECO:0007669"/>
    <property type="project" value="UniProtKB-EC"/>
</dbReference>
<proteinExistence type="predicted"/>
<evidence type="ECO:0000256" key="3">
    <source>
        <dbReference type="ARBA" id="ARBA00023002"/>
    </source>
</evidence>
<dbReference type="InterPro" id="IPR050485">
    <property type="entry name" value="Proline_metab_enzyme"/>
</dbReference>
<comment type="caution">
    <text evidence="11">The sequence shown here is derived from an EMBL/GenBank/DDBJ whole genome shotgun (WGS) entry which is preliminary data.</text>
</comment>
<evidence type="ECO:0000256" key="6">
    <source>
        <dbReference type="PIRSR" id="PIRSR000197-1"/>
    </source>
</evidence>
<dbReference type="Gene3D" id="3.40.605.10">
    <property type="entry name" value="Aldehyde Dehydrogenase, Chain A, domain 1"/>
    <property type="match status" value="1"/>
</dbReference>
<evidence type="ECO:0000259" key="7">
    <source>
        <dbReference type="Pfam" id="PF00171"/>
    </source>
</evidence>
<comment type="catalytic activity">
    <reaction evidence="5">
        <text>L-glutamate 5-semialdehyde + NAD(+) + H2O = L-glutamate + NADH + 2 H(+)</text>
        <dbReference type="Rhea" id="RHEA:30235"/>
        <dbReference type="ChEBI" id="CHEBI:15377"/>
        <dbReference type="ChEBI" id="CHEBI:15378"/>
        <dbReference type="ChEBI" id="CHEBI:29985"/>
        <dbReference type="ChEBI" id="CHEBI:57540"/>
        <dbReference type="ChEBI" id="CHEBI:57945"/>
        <dbReference type="ChEBI" id="CHEBI:58066"/>
        <dbReference type="EC" id="1.2.1.88"/>
    </reaction>
</comment>
<dbReference type="Gene3D" id="3.20.20.220">
    <property type="match status" value="1"/>
</dbReference>
<dbReference type="EMBL" id="LKHV02000001">
    <property type="protein sequence ID" value="MCS5708190.1"/>
    <property type="molecule type" value="Genomic_DNA"/>
</dbReference>
<dbReference type="PATRIC" id="fig|1590042.3.peg.1666"/>